<proteinExistence type="predicted"/>
<dbReference type="Proteomes" id="UP000645828">
    <property type="component" value="Unassembled WGS sequence"/>
</dbReference>
<gene>
    <name evidence="1" type="ORF">NYPRO_LOCUS10212</name>
</gene>
<evidence type="ECO:0000313" key="1">
    <source>
        <dbReference type="EMBL" id="CAD7677414.1"/>
    </source>
</evidence>
<reference evidence="1" key="1">
    <citation type="submission" date="2020-12" db="EMBL/GenBank/DDBJ databases">
        <authorList>
            <consortium name="Molecular Ecology Group"/>
        </authorList>
    </citation>
    <scope>NUCLEOTIDE SEQUENCE</scope>
    <source>
        <strain evidence="1">TBG_1078</strain>
    </source>
</reference>
<organism evidence="1 2">
    <name type="scientific">Nyctereutes procyonoides</name>
    <name type="common">Raccoon dog</name>
    <name type="synonym">Canis procyonoides</name>
    <dbReference type="NCBI Taxonomy" id="34880"/>
    <lineage>
        <taxon>Eukaryota</taxon>
        <taxon>Metazoa</taxon>
        <taxon>Chordata</taxon>
        <taxon>Craniata</taxon>
        <taxon>Vertebrata</taxon>
        <taxon>Euteleostomi</taxon>
        <taxon>Mammalia</taxon>
        <taxon>Eutheria</taxon>
        <taxon>Laurasiatheria</taxon>
        <taxon>Carnivora</taxon>
        <taxon>Caniformia</taxon>
        <taxon>Canidae</taxon>
        <taxon>Nyctereutes</taxon>
    </lineage>
</organism>
<dbReference type="EMBL" id="CAJHUB010000678">
    <property type="protein sequence ID" value="CAD7677414.1"/>
    <property type="molecule type" value="Genomic_DNA"/>
</dbReference>
<accession>A0A811YKP2</accession>
<sequence>MRTSSFSLPQAGAYDFPFCSSKFEPVCWVILKLYLLREHSEVVLDEP</sequence>
<evidence type="ECO:0000313" key="2">
    <source>
        <dbReference type="Proteomes" id="UP000645828"/>
    </source>
</evidence>
<comment type="caution">
    <text evidence="1">The sequence shown here is derived from an EMBL/GenBank/DDBJ whole genome shotgun (WGS) entry which is preliminary data.</text>
</comment>
<dbReference type="AlphaFoldDB" id="A0A811YKP2"/>
<protein>
    <submittedName>
        <fullName evidence="1">(raccoon dog) hypothetical protein</fullName>
    </submittedName>
</protein>
<keyword evidence="2" id="KW-1185">Reference proteome</keyword>
<name>A0A811YKP2_NYCPR</name>